<dbReference type="OrthoDB" id="9952411at2"/>
<dbReference type="STRING" id="766136.BHF68_13270"/>
<keyword evidence="1" id="KW-0472">Membrane</keyword>
<keyword evidence="1" id="KW-0812">Transmembrane</keyword>
<dbReference type="AlphaFoldDB" id="A0A1E5G534"/>
<keyword evidence="3" id="KW-1185">Reference proteome</keyword>
<feature type="transmembrane region" description="Helical" evidence="1">
    <location>
        <begin position="5"/>
        <end position="24"/>
    </location>
</feature>
<reference evidence="2 3" key="1">
    <citation type="submission" date="2016-09" db="EMBL/GenBank/DDBJ databases">
        <title>Draft genome sequence for the type strain of Desulfuribacillus alkaliarsenatis AHT28, an obligately anaerobic, sulfidogenic bacterium isolated from Russian soda lake sediments.</title>
        <authorList>
            <person name="Abin C.A."/>
            <person name="Hollibaugh J.T."/>
        </authorList>
    </citation>
    <scope>NUCLEOTIDE SEQUENCE [LARGE SCALE GENOMIC DNA]</scope>
    <source>
        <strain evidence="2 3">AHT28</strain>
    </source>
</reference>
<protein>
    <submittedName>
        <fullName evidence="2">Uncharacterized protein</fullName>
    </submittedName>
</protein>
<evidence type="ECO:0000313" key="3">
    <source>
        <dbReference type="Proteomes" id="UP000094296"/>
    </source>
</evidence>
<proteinExistence type="predicted"/>
<gene>
    <name evidence="2" type="ORF">BHF68_13270</name>
</gene>
<accession>A0A1E5G534</accession>
<organism evidence="2 3">
    <name type="scientific">Desulfuribacillus alkaliarsenatis</name>
    <dbReference type="NCBI Taxonomy" id="766136"/>
    <lineage>
        <taxon>Bacteria</taxon>
        <taxon>Bacillati</taxon>
        <taxon>Bacillota</taxon>
        <taxon>Desulfuribacillia</taxon>
        <taxon>Desulfuribacillales</taxon>
        <taxon>Desulfuribacillaceae</taxon>
        <taxon>Desulfuribacillus</taxon>
    </lineage>
</organism>
<name>A0A1E5G534_9FIRM</name>
<evidence type="ECO:0000313" key="2">
    <source>
        <dbReference type="EMBL" id="OEF97803.1"/>
    </source>
</evidence>
<sequence length="78" mass="9087">MQLFWYMFLFFVVWLASHIAYWNIRNSTFIPGWMIYTSVGISTVIVLYYIKEPGQIILFTAFVLGVVQANQEVASGER</sequence>
<dbReference type="RefSeq" id="WP_069642434.1">
    <property type="nucleotide sequence ID" value="NZ_MIJE01000003.1"/>
</dbReference>
<dbReference type="Proteomes" id="UP000094296">
    <property type="component" value="Unassembled WGS sequence"/>
</dbReference>
<evidence type="ECO:0000256" key="1">
    <source>
        <dbReference type="SAM" id="Phobius"/>
    </source>
</evidence>
<dbReference type="EMBL" id="MIJE01000003">
    <property type="protein sequence ID" value="OEF97803.1"/>
    <property type="molecule type" value="Genomic_DNA"/>
</dbReference>
<comment type="caution">
    <text evidence="2">The sequence shown here is derived from an EMBL/GenBank/DDBJ whole genome shotgun (WGS) entry which is preliminary data.</text>
</comment>
<keyword evidence="1" id="KW-1133">Transmembrane helix</keyword>
<feature type="transmembrane region" description="Helical" evidence="1">
    <location>
        <begin position="30"/>
        <end position="50"/>
    </location>
</feature>